<name>A0A316U0B5_9BASI</name>
<reference evidence="2 3" key="1">
    <citation type="journal article" date="2018" name="Mol. Biol. Evol.">
        <title>Broad Genomic Sampling Reveals a Smut Pathogenic Ancestry of the Fungal Clade Ustilaginomycotina.</title>
        <authorList>
            <person name="Kijpornyongpan T."/>
            <person name="Mondo S.J."/>
            <person name="Barry K."/>
            <person name="Sandor L."/>
            <person name="Lee J."/>
            <person name="Lipzen A."/>
            <person name="Pangilinan J."/>
            <person name="LaButti K."/>
            <person name="Hainaut M."/>
            <person name="Henrissat B."/>
            <person name="Grigoriev I.V."/>
            <person name="Spatafora J.W."/>
            <person name="Aime M.C."/>
        </authorList>
    </citation>
    <scope>NUCLEOTIDE SEQUENCE [LARGE SCALE GENOMIC DNA]</scope>
    <source>
        <strain evidence="2 3">MCA 4718</strain>
    </source>
</reference>
<organism evidence="2 3">
    <name type="scientific">Pseudomicrostroma glucosiphilum</name>
    <dbReference type="NCBI Taxonomy" id="1684307"/>
    <lineage>
        <taxon>Eukaryota</taxon>
        <taxon>Fungi</taxon>
        <taxon>Dikarya</taxon>
        <taxon>Basidiomycota</taxon>
        <taxon>Ustilaginomycotina</taxon>
        <taxon>Exobasidiomycetes</taxon>
        <taxon>Microstromatales</taxon>
        <taxon>Microstromatales incertae sedis</taxon>
        <taxon>Pseudomicrostroma</taxon>
    </lineage>
</organism>
<proteinExistence type="predicted"/>
<evidence type="ECO:0000313" key="2">
    <source>
        <dbReference type="EMBL" id="PWN18660.1"/>
    </source>
</evidence>
<gene>
    <name evidence="2" type="ORF">BCV69DRAFT_69700</name>
</gene>
<feature type="chain" id="PRO_5016303377" evidence="1">
    <location>
        <begin position="25"/>
        <end position="217"/>
    </location>
</feature>
<sequence>MQFAVAVSLAVLATTLLSAAPAQAGATWSIALYRANKFLSFTGNITVPPNLPSGGTPYLWPGLEPGNAATVLQPVLDGRNKHWYFGNALVGNPTGPYGGGVNAVPNDNLAFNMTNIGGAGNWYISSANGNQFASTTYNIGIQMQAAIFAVELYPGTVWDFGNLVFRNVVITADGTDSRWCTSNIQTVNVKKTITGVRSSVANNVVTCRFDTLTLSPP</sequence>
<keyword evidence="3" id="KW-1185">Reference proteome</keyword>
<accession>A0A316U0B5</accession>
<protein>
    <submittedName>
        <fullName evidence="2">Uncharacterized protein</fullName>
    </submittedName>
</protein>
<evidence type="ECO:0000256" key="1">
    <source>
        <dbReference type="SAM" id="SignalP"/>
    </source>
</evidence>
<dbReference type="GeneID" id="37017187"/>
<evidence type="ECO:0000313" key="3">
    <source>
        <dbReference type="Proteomes" id="UP000245942"/>
    </source>
</evidence>
<dbReference type="Proteomes" id="UP000245942">
    <property type="component" value="Unassembled WGS sequence"/>
</dbReference>
<dbReference type="AlphaFoldDB" id="A0A316U0B5"/>
<dbReference type="RefSeq" id="XP_025345820.1">
    <property type="nucleotide sequence ID" value="XM_025495453.1"/>
</dbReference>
<dbReference type="STRING" id="1684307.A0A316U0B5"/>
<dbReference type="OrthoDB" id="3360643at2759"/>
<feature type="signal peptide" evidence="1">
    <location>
        <begin position="1"/>
        <end position="24"/>
    </location>
</feature>
<dbReference type="EMBL" id="KZ819335">
    <property type="protein sequence ID" value="PWN18660.1"/>
    <property type="molecule type" value="Genomic_DNA"/>
</dbReference>
<keyword evidence="1" id="KW-0732">Signal</keyword>